<dbReference type="EMBL" id="JARKNE010000012">
    <property type="protein sequence ID" value="KAK5775027.1"/>
    <property type="molecule type" value="Genomic_DNA"/>
</dbReference>
<comment type="caution">
    <text evidence="1">The sequence shown here is derived from an EMBL/GenBank/DDBJ whole genome shotgun (WGS) entry which is preliminary data.</text>
</comment>
<organism evidence="1 2">
    <name type="scientific">Gossypium arboreum</name>
    <name type="common">Tree cotton</name>
    <name type="synonym">Gossypium nanking</name>
    <dbReference type="NCBI Taxonomy" id="29729"/>
    <lineage>
        <taxon>Eukaryota</taxon>
        <taxon>Viridiplantae</taxon>
        <taxon>Streptophyta</taxon>
        <taxon>Embryophyta</taxon>
        <taxon>Tracheophyta</taxon>
        <taxon>Spermatophyta</taxon>
        <taxon>Magnoliopsida</taxon>
        <taxon>eudicotyledons</taxon>
        <taxon>Gunneridae</taxon>
        <taxon>Pentapetalae</taxon>
        <taxon>rosids</taxon>
        <taxon>malvids</taxon>
        <taxon>Malvales</taxon>
        <taxon>Malvaceae</taxon>
        <taxon>Malvoideae</taxon>
        <taxon>Gossypium</taxon>
    </lineage>
</organism>
<keyword evidence="2" id="KW-1185">Reference proteome</keyword>
<name>A0ABR0MME2_GOSAR</name>
<accession>A0ABR0MME2</accession>
<evidence type="ECO:0000313" key="2">
    <source>
        <dbReference type="Proteomes" id="UP001358586"/>
    </source>
</evidence>
<sequence length="111" mass="12328">MLKYVFLLFAYFNKNNFINYHYILLILKDGMGEIGVKSLGKEPYGLSGGGKLERPEEGDGSIGVWEWIVSMSLSFKVKRGICMDLTSFSTCCPLIGLSISTMVPCWVSNAT</sequence>
<reference evidence="1 2" key="1">
    <citation type="submission" date="2023-03" db="EMBL/GenBank/DDBJ databases">
        <title>WGS of Gossypium arboreum.</title>
        <authorList>
            <person name="Yu D."/>
        </authorList>
    </citation>
    <scope>NUCLEOTIDE SEQUENCE [LARGE SCALE GENOMIC DNA]</scope>
    <source>
        <tissue evidence="1">Leaf</tissue>
    </source>
</reference>
<protein>
    <submittedName>
        <fullName evidence="1">Uncharacterized protein</fullName>
    </submittedName>
</protein>
<evidence type="ECO:0000313" key="1">
    <source>
        <dbReference type="EMBL" id="KAK5775027.1"/>
    </source>
</evidence>
<gene>
    <name evidence="1" type="ORF">PVK06_042894</name>
</gene>
<proteinExistence type="predicted"/>
<dbReference type="Proteomes" id="UP001358586">
    <property type="component" value="Chromosome 12"/>
</dbReference>